<evidence type="ECO:0000313" key="10">
    <source>
        <dbReference type="Proteomes" id="UP000431451"/>
    </source>
</evidence>
<name>A0A2A7ME56_9CLOT</name>
<evidence type="ECO:0000256" key="6">
    <source>
        <dbReference type="SAM" id="Phobius"/>
    </source>
</evidence>
<dbReference type="SUPFAM" id="SSF53850">
    <property type="entry name" value="Periplasmic binding protein-like II"/>
    <property type="match status" value="1"/>
</dbReference>
<keyword evidence="6" id="KW-1133">Transmembrane helix</keyword>
<reference evidence="8 10" key="2">
    <citation type="submission" date="2018-06" db="EMBL/GenBank/DDBJ databases">
        <authorList>
            <consortium name="IHU Genomes"/>
        </authorList>
    </citation>
    <scope>NUCLEOTIDE SEQUENCE [LARGE SCALE GENOMIC DNA]</scope>
    <source>
        <strain evidence="8 10">NEC25</strain>
    </source>
</reference>
<accession>A0A2A7ME56</accession>
<dbReference type="EMBL" id="UWJD01000001">
    <property type="protein sequence ID" value="VCT83345.1"/>
    <property type="molecule type" value="Genomic_DNA"/>
</dbReference>
<keyword evidence="1" id="KW-1003">Cell membrane</keyword>
<dbReference type="InterPro" id="IPR006059">
    <property type="entry name" value="SBP"/>
</dbReference>
<dbReference type="OrthoDB" id="383937at2"/>
<keyword evidence="4" id="KW-0564">Palmitate</keyword>
<keyword evidence="9" id="KW-1185">Reference proteome</keyword>
<evidence type="ECO:0000256" key="5">
    <source>
        <dbReference type="ARBA" id="ARBA00023288"/>
    </source>
</evidence>
<dbReference type="STRING" id="137838.GCA_001458595_01264"/>
<organism evidence="7 9">
    <name type="scientific">Clostridium neonatale</name>
    <dbReference type="NCBI Taxonomy" id="137838"/>
    <lineage>
        <taxon>Bacteria</taxon>
        <taxon>Bacillati</taxon>
        <taxon>Bacillota</taxon>
        <taxon>Clostridia</taxon>
        <taxon>Eubacteriales</taxon>
        <taxon>Clostridiaceae</taxon>
        <taxon>Clostridium</taxon>
    </lineage>
</organism>
<evidence type="ECO:0000256" key="1">
    <source>
        <dbReference type="ARBA" id="ARBA00022475"/>
    </source>
</evidence>
<feature type="transmembrane region" description="Helical" evidence="6">
    <location>
        <begin position="9"/>
        <end position="27"/>
    </location>
</feature>
<evidence type="ECO:0000256" key="4">
    <source>
        <dbReference type="ARBA" id="ARBA00023139"/>
    </source>
</evidence>
<dbReference type="InterPro" id="IPR050490">
    <property type="entry name" value="Bact_solute-bd_prot1"/>
</dbReference>
<dbReference type="Proteomes" id="UP000220840">
    <property type="component" value="Unassembled WGS sequence"/>
</dbReference>
<evidence type="ECO:0000313" key="7">
    <source>
        <dbReference type="EMBL" id="PEG29975.1"/>
    </source>
</evidence>
<keyword evidence="5" id="KW-0449">Lipoprotein</keyword>
<keyword evidence="3 6" id="KW-0472">Membrane</keyword>
<reference evidence="7 9" key="1">
    <citation type="submission" date="2017-10" db="EMBL/GenBank/DDBJ databases">
        <title>Effective Description of Clostridium neonatale sp. nov. linked to necrotizing enterocolitis in neonates and a clarification of species assignable to the genus Clostridium (Prazmowski 1880) emend. Lawson and Rainey 2016.</title>
        <authorList>
            <person name="Bernard K."/>
            <person name="Burdz T."/>
            <person name="Wiebe D."/>
            <person name="Balcewich B."/>
            <person name="Alfa M."/>
            <person name="Bernier A.-M."/>
        </authorList>
    </citation>
    <scope>NUCLEOTIDE SEQUENCE [LARGE SCALE GENOMIC DNA]</scope>
    <source>
        <strain evidence="7 9">LCDC99A005</strain>
    </source>
</reference>
<dbReference type="Pfam" id="PF01547">
    <property type="entry name" value="SBP_bac_1"/>
    <property type="match status" value="1"/>
</dbReference>
<dbReference type="PANTHER" id="PTHR43649:SF33">
    <property type="entry name" value="POLYGALACTURONAN_RHAMNOGALACTURONAN-BINDING PROTEIN YTCQ"/>
    <property type="match status" value="1"/>
</dbReference>
<evidence type="ECO:0000313" key="9">
    <source>
        <dbReference type="Proteomes" id="UP000220840"/>
    </source>
</evidence>
<keyword evidence="2" id="KW-0732">Signal</keyword>
<evidence type="ECO:0000313" key="8">
    <source>
        <dbReference type="EMBL" id="VCT83345.1"/>
    </source>
</evidence>
<gene>
    <name evidence="8" type="primary">msmE_4</name>
    <name evidence="8" type="ORF">CNEONATNEC25_00941</name>
    <name evidence="7" type="ORF">CQ394_15155</name>
</gene>
<keyword evidence="6" id="KW-0812">Transmembrane</keyword>
<dbReference type="CDD" id="cd13585">
    <property type="entry name" value="PBP2_TMBP_like"/>
    <property type="match status" value="1"/>
</dbReference>
<dbReference type="Gene3D" id="3.40.190.10">
    <property type="entry name" value="Periplasmic binding protein-like II"/>
    <property type="match status" value="1"/>
</dbReference>
<dbReference type="AlphaFoldDB" id="A0A2A7ME56"/>
<dbReference type="EMBL" id="PDCJ01000002">
    <property type="protein sequence ID" value="PEG29975.1"/>
    <property type="molecule type" value="Genomic_DNA"/>
</dbReference>
<dbReference type="Proteomes" id="UP000431451">
    <property type="component" value="Unassembled WGS sequence"/>
</dbReference>
<evidence type="ECO:0000256" key="2">
    <source>
        <dbReference type="ARBA" id="ARBA00022729"/>
    </source>
</evidence>
<sequence>MINMKDRRFIFRLLVCIFLVIIFFIVLKASQKKTIITFGMFAGSNWDVPYSNSYEIIDNAIKRFEEKNPGVEVKYVNGIMKEDYSEWLSSELLKGTAPDVFMILPEDFNTLSNVGAMENLNKLIQKDKEFDKNKYYNTSYKFGQYEENQFALPYESVPTMMFVNKTLLENEGIQMPSNNWTFDEFYKICKEVTKDTDNDGIIDQFGYYDYTWEDAIYSNGVTLFNEDGTKSYFGDKKVEEAVSFIQKLDKLNNGYRVTSKDFDDGKVAFHPLLFSEYTTYKTYPWKIKKYSGFEWDCIKLPAGENGENISEVTTLLMGINSKTKKEQLAWEFLKTLTYDEDVQKEIFKYSQGVSVLKNVTNSEEVIEELSKSTPNGSYIDMTLLNEIMESGIVSPRFRKYNSVMDMADNMINQAINDEDDNLSYLLSKLQREVNNILRN</sequence>
<dbReference type="PANTHER" id="PTHR43649">
    <property type="entry name" value="ARABINOSE-BINDING PROTEIN-RELATED"/>
    <property type="match status" value="1"/>
</dbReference>
<protein>
    <submittedName>
        <fullName evidence="8">Multiple sugar-binding protein</fullName>
    </submittedName>
    <submittedName>
        <fullName evidence="7">Sugar ABC transporter substrate-binding protein</fullName>
    </submittedName>
</protein>
<evidence type="ECO:0000256" key="3">
    <source>
        <dbReference type="ARBA" id="ARBA00023136"/>
    </source>
</evidence>
<proteinExistence type="predicted"/>